<keyword evidence="1" id="KW-0732">Signal</keyword>
<dbReference type="PANTHER" id="PTHR43649">
    <property type="entry name" value="ARABINOSE-BINDING PROTEIN-RELATED"/>
    <property type="match status" value="1"/>
</dbReference>
<dbReference type="Gene3D" id="3.40.190.10">
    <property type="entry name" value="Periplasmic binding protein-like II"/>
    <property type="match status" value="1"/>
</dbReference>
<evidence type="ECO:0000313" key="2">
    <source>
        <dbReference type="EMBL" id="QPC83326.1"/>
    </source>
</evidence>
<dbReference type="EMBL" id="CP062983">
    <property type="protein sequence ID" value="QPC83326.1"/>
    <property type="molecule type" value="Genomic_DNA"/>
</dbReference>
<organism evidence="2 3">
    <name type="scientific">Phototrophicus methaneseepsis</name>
    <dbReference type="NCBI Taxonomy" id="2710758"/>
    <lineage>
        <taxon>Bacteria</taxon>
        <taxon>Bacillati</taxon>
        <taxon>Chloroflexota</taxon>
        <taxon>Candidatus Thermofontia</taxon>
        <taxon>Phototrophicales</taxon>
        <taxon>Phototrophicaceae</taxon>
        <taxon>Phototrophicus</taxon>
    </lineage>
</organism>
<dbReference type="AlphaFoldDB" id="A0A7S8IF80"/>
<dbReference type="RefSeq" id="WP_195171393.1">
    <property type="nucleotide sequence ID" value="NZ_CP062983.1"/>
</dbReference>
<dbReference type="Pfam" id="PF01547">
    <property type="entry name" value="SBP_bac_1"/>
    <property type="match status" value="1"/>
</dbReference>
<dbReference type="SUPFAM" id="SSF53850">
    <property type="entry name" value="Periplasmic binding protein-like II"/>
    <property type="match status" value="1"/>
</dbReference>
<feature type="signal peptide" evidence="1">
    <location>
        <begin position="1"/>
        <end position="30"/>
    </location>
</feature>
<dbReference type="InterPro" id="IPR006059">
    <property type="entry name" value="SBP"/>
</dbReference>
<evidence type="ECO:0000313" key="3">
    <source>
        <dbReference type="Proteomes" id="UP000594468"/>
    </source>
</evidence>
<dbReference type="InterPro" id="IPR050490">
    <property type="entry name" value="Bact_solute-bd_prot1"/>
</dbReference>
<proteinExistence type="predicted"/>
<dbReference type="PANTHER" id="PTHR43649:SF16">
    <property type="entry name" value="SUGAR-BINDING LIPOPROTEIN"/>
    <property type="match status" value="1"/>
</dbReference>
<accession>A0A7S8IF80</accession>
<keyword evidence="3" id="KW-1185">Reference proteome</keyword>
<gene>
    <name evidence="2" type="ORF">G4Y79_02810</name>
</gene>
<dbReference type="KEGG" id="pmet:G4Y79_02810"/>
<protein>
    <submittedName>
        <fullName evidence="2">Extracellular solute-binding protein</fullName>
    </submittedName>
</protein>
<feature type="chain" id="PRO_5032568289" evidence="1">
    <location>
        <begin position="31"/>
        <end position="472"/>
    </location>
</feature>
<sequence>MFRKMSFTSYRRTSLFLVAIFAMFSAQIFAVSAQDAAPVPDVLMLPEEIAGGEPVTITVAEMPSADQPEALATWQETAQRFMDLYPNVTIEGTELQYDPAAYTALIAGNQLPTLFRAYFTEPPKFISQGAVADLSPYLEAAGITGVFNPAILDVMSEGEAIYGIPKDAYALGLAYNIPMLEAAGFDGPPETWEELAEMAVAMTDRDNNVAGFAFINDGSGATGWHFTNIAYGFGATPQDIITDNGDGTYTATFDQGATVDAMEYVQDLRWEYDVLPGATLDWGSISEALVSNRVAMAIYAGDQFNWVYTQFPDANLADFGYAATPAGPNGRITLSGGNLWMVAASATEGEQEAAAYFQLWRQFDPVEMQTAIEVTTEAVGMPTLPLFVGDYQDQYEAFREPYNKLPVENYAPFVDAVTGGEVTIQAEPDPNVQDYYLEIGTLVSEVLSVEDVDVQSRLTEIAQDFQAFVLDR</sequence>
<reference evidence="2 3" key="1">
    <citation type="submission" date="2020-02" db="EMBL/GenBank/DDBJ databases">
        <authorList>
            <person name="Zheng R.K."/>
            <person name="Sun C.M."/>
        </authorList>
    </citation>
    <scope>NUCLEOTIDE SEQUENCE [LARGE SCALE GENOMIC DNA]</scope>
    <source>
        <strain evidence="3">rifampicinis</strain>
    </source>
</reference>
<dbReference type="Proteomes" id="UP000594468">
    <property type="component" value="Chromosome"/>
</dbReference>
<name>A0A7S8IF80_9CHLR</name>
<evidence type="ECO:0000256" key="1">
    <source>
        <dbReference type="SAM" id="SignalP"/>
    </source>
</evidence>